<proteinExistence type="predicted"/>
<protein>
    <submittedName>
        <fullName evidence="1">Uncharacterized protein</fullName>
    </submittedName>
</protein>
<accession>A0A1G2JQU8</accession>
<evidence type="ECO:0000313" key="1">
    <source>
        <dbReference type="EMBL" id="OGZ89519.1"/>
    </source>
</evidence>
<sequence length="573" mass="66680">MDQEKRICQNCKKDFIIEPEDFAFYEKMKVPAPTFCWLCRAQRRMAFRNERVLYKVKSDFSGKDIFSSYSPDSGYKVYEKEVWLTDQWDPMEYAQDYDFSKPFFTQFDELLHKVPLKNLNVVNGVKSDYSNNATDPKNCYLCFNAGYIEDCMYSHGLSNCRNCVDVSHLSKCETCFDSFWLTSGTKNIGCNNCESCFNTWFSKNCVGCSDCVGCVGLRNKNYHIFNQPYSKEDYKEKLNEFNLGSYDGYQKMKLEAQNFWLKFPNKFLEGAHNSNVSGNYISHSKNVKNSFIIREGENLKFCQYLQENGQAKDSYDWSIWGDNGQMAYECHACGIGVSNIKFCYNVQENVHDIEYSFMCQSSLNLFGCVGLRKKQYCIFNKQYTKEEYENLVVKIRDQMDSMPYVDKVGRIYKYGEFFPTEISPVGYNESMSQEYFPLNREDAVSNGYKWRNAEDRNYKPTIKAEDLPSNIKDAPDSITSEIIACAHAGKGCDQLCVSAFKITSDELNFYRNLGVPLPRLCHNCRTFERLKQRTGLKLYSRNCVKCNKGIETAYRPDQPEIVYCEQCYQQEVV</sequence>
<dbReference type="EMBL" id="MHPU01000006">
    <property type="protein sequence ID" value="OGZ89519.1"/>
    <property type="molecule type" value="Genomic_DNA"/>
</dbReference>
<reference evidence="1 2" key="1">
    <citation type="journal article" date="2016" name="Nat. Commun.">
        <title>Thousands of microbial genomes shed light on interconnected biogeochemical processes in an aquifer system.</title>
        <authorList>
            <person name="Anantharaman K."/>
            <person name="Brown C.T."/>
            <person name="Hug L.A."/>
            <person name="Sharon I."/>
            <person name="Castelle C.J."/>
            <person name="Probst A.J."/>
            <person name="Thomas B.C."/>
            <person name="Singh A."/>
            <person name="Wilkins M.J."/>
            <person name="Karaoz U."/>
            <person name="Brodie E.L."/>
            <person name="Williams K.H."/>
            <person name="Hubbard S.S."/>
            <person name="Banfield J.F."/>
        </authorList>
    </citation>
    <scope>NUCLEOTIDE SEQUENCE [LARGE SCALE GENOMIC DNA]</scope>
</reference>
<gene>
    <name evidence="1" type="ORF">A2561_01385</name>
</gene>
<organism evidence="1 2">
    <name type="scientific">Candidatus Staskawiczbacteria bacterium RIFOXYD1_FULL_32_13</name>
    <dbReference type="NCBI Taxonomy" id="1802234"/>
    <lineage>
        <taxon>Bacteria</taxon>
        <taxon>Candidatus Staskawicziibacteriota</taxon>
    </lineage>
</organism>
<evidence type="ECO:0000313" key="2">
    <source>
        <dbReference type="Proteomes" id="UP000178935"/>
    </source>
</evidence>
<comment type="caution">
    <text evidence="1">The sequence shown here is derived from an EMBL/GenBank/DDBJ whole genome shotgun (WGS) entry which is preliminary data.</text>
</comment>
<dbReference type="AlphaFoldDB" id="A0A1G2JQU8"/>
<name>A0A1G2JQU8_9BACT</name>
<dbReference type="Proteomes" id="UP000178935">
    <property type="component" value="Unassembled WGS sequence"/>
</dbReference>